<dbReference type="GeneID" id="54987038"/>
<dbReference type="RefSeq" id="YP_009796648.1">
    <property type="nucleotide sequence ID" value="NC_047902.1"/>
</dbReference>
<proteinExistence type="predicted"/>
<accession>A0A2I6PI18</accession>
<evidence type="ECO:0000313" key="2">
    <source>
        <dbReference type="Proteomes" id="UP000240704"/>
    </source>
</evidence>
<protein>
    <submittedName>
        <fullName evidence="1">Uncharacterized protein</fullName>
    </submittedName>
</protein>
<evidence type="ECO:0000313" key="1">
    <source>
        <dbReference type="EMBL" id="AUM59699.1"/>
    </source>
</evidence>
<dbReference type="EMBL" id="MG596799">
    <property type="protein sequence ID" value="AUM59699.1"/>
    <property type="molecule type" value="Genomic_DNA"/>
</dbReference>
<dbReference type="KEGG" id="vg:54987038"/>
<sequence length="175" mass="19981">MSHYNVYWQKGTEGRPLASHWYTLGGVVVWASPVLEDWVGKLHSDLMLSIYEGTGNRPPWLSKPKRTVEKLDDDCVPPTMKYHRQMMQCLAALVEEVPLKNEPCMTLTELARLKGITVSALQKRARKVPFPATTVFKPRPFKMGRLSLINKANQYPRAALLEWFDKTSEVQHATS</sequence>
<name>A0A2I6PI18_9CAUD</name>
<reference evidence="2" key="1">
    <citation type="submission" date="2017-11" db="EMBL/GenBank/DDBJ databases">
        <title>Genome sequence and characterization of the novel virulent phage PMBT3 infecting Pseudomonas sp.</title>
        <authorList>
            <person name="Koberg S."/>
            <person name="Brinks E."/>
            <person name="Heller K.J."/>
            <person name="Neve H."/>
            <person name="Franz C.M.A.P."/>
        </authorList>
    </citation>
    <scope>NUCLEOTIDE SEQUENCE [LARGE SCALE GENOMIC DNA]</scope>
</reference>
<keyword evidence="2" id="KW-1185">Reference proteome</keyword>
<dbReference type="Proteomes" id="UP000240704">
    <property type="component" value="Segment"/>
</dbReference>
<organism evidence="1 2">
    <name type="scientific">Pseudomonas phage PMBT3</name>
    <dbReference type="NCBI Taxonomy" id="2059856"/>
    <lineage>
        <taxon>Viruses</taxon>
        <taxon>Duplodnaviria</taxon>
        <taxon>Heunggongvirae</taxon>
        <taxon>Uroviricota</taxon>
        <taxon>Caudoviricetes</taxon>
        <taxon>Maxrubnervirus</taxon>
        <taxon>Maxrubnervirus PMBT3</taxon>
    </lineage>
</organism>